<sequence length="160" mass="17748">MGDATFWAFVALVIFLGIVVYLKVPGMIAKALDERADRIRNELEEARKLREEAQALLAEYQKKRKEAEKEAADIVESAKREAEAITAEAKQKTDEYVVRRTAMAEQKIAQAEADAMEQVRNSAVDMAVAAATTIIGKKVSGKTATDLFKKSLDEVKARMN</sequence>
<keyword evidence="4 16" id="KW-1003">Cell membrane</keyword>
<dbReference type="NCBIfam" id="TIGR01144">
    <property type="entry name" value="ATP_synt_b"/>
    <property type="match status" value="1"/>
</dbReference>
<feature type="transmembrane region" description="Helical" evidence="16">
    <location>
        <begin position="6"/>
        <end position="24"/>
    </location>
</feature>
<dbReference type="InterPro" id="IPR050059">
    <property type="entry name" value="ATP_synthase_B_chain"/>
</dbReference>
<protein>
    <recommendedName>
        <fullName evidence="16">ATP synthase subunit b</fullName>
    </recommendedName>
    <alternativeName>
        <fullName evidence="16">ATP synthase F(0) sector subunit b</fullName>
    </alternativeName>
    <alternativeName>
        <fullName evidence="16">ATPase subunit I</fullName>
    </alternativeName>
    <alternativeName>
        <fullName evidence="16">F-type ATPase subunit b</fullName>
        <shortName evidence="16">F-ATPase subunit b</shortName>
    </alternativeName>
</protein>
<comment type="subunit">
    <text evidence="14 16">F-type ATPases have 2 components, F(1) - the catalytic core - and F(0) - the membrane proton channel. F(1) has five subunits: alpha(3), beta(3), gamma(1), delta(1), epsilon(1). F(0) has three main subunits: a(1), b(2) and c(10-14). The alpha and beta chains form an alternating ring which encloses part of the gamma chain. F(1) is attached to F(0) by a central stalk formed by the gamma and epsilon chains, while a peripheral stalk is formed by the delta and b chains.</text>
</comment>
<keyword evidence="7 16" id="KW-0375">Hydrogen ion transport</keyword>
<dbReference type="InterPro" id="IPR005864">
    <property type="entry name" value="ATP_synth_F0_bsu_bac"/>
</dbReference>
<reference evidence="19 20" key="1">
    <citation type="submission" date="2020-06" db="EMBL/GenBank/DDBJ databases">
        <title>Oricola thermophila sp. nov. isolated from a tidal sediments.</title>
        <authorList>
            <person name="Kwon K.K."/>
            <person name="Yang S.-H."/>
            <person name="Park M.-J."/>
        </authorList>
    </citation>
    <scope>NUCLEOTIDE SEQUENCE [LARGE SCALE GENOMIC DNA]</scope>
    <source>
        <strain evidence="19 20">MEBiC13590</strain>
    </source>
</reference>
<comment type="function">
    <text evidence="13">Component of the F(0) channel, it forms part of the peripheral stalk, linking F(1) to F(0). The b'-subunit is a diverged and duplicated form of b found in plants and photosynthetic bacteria.</text>
</comment>
<dbReference type="NCBIfam" id="NF006611">
    <property type="entry name" value="PRK09173.1"/>
    <property type="match status" value="1"/>
</dbReference>
<evidence type="ECO:0000256" key="7">
    <source>
        <dbReference type="ARBA" id="ARBA00022781"/>
    </source>
</evidence>
<evidence type="ECO:0000256" key="13">
    <source>
        <dbReference type="ARBA" id="ARBA00025614"/>
    </source>
</evidence>
<dbReference type="GO" id="GO:0046933">
    <property type="term" value="F:proton-transporting ATP synthase activity, rotational mechanism"/>
    <property type="evidence" value="ECO:0007669"/>
    <property type="project" value="UniProtKB-UniRule"/>
</dbReference>
<evidence type="ECO:0000256" key="10">
    <source>
        <dbReference type="ARBA" id="ARBA00023136"/>
    </source>
</evidence>
<evidence type="ECO:0000256" key="4">
    <source>
        <dbReference type="ARBA" id="ARBA00022475"/>
    </source>
</evidence>
<evidence type="ECO:0000256" key="9">
    <source>
        <dbReference type="ARBA" id="ARBA00023065"/>
    </source>
</evidence>
<evidence type="ECO:0000313" key="19">
    <source>
        <dbReference type="EMBL" id="QKV18934.1"/>
    </source>
</evidence>
<evidence type="ECO:0000256" key="12">
    <source>
        <dbReference type="ARBA" id="ARBA00025198"/>
    </source>
</evidence>
<keyword evidence="18" id="KW-0175">Coiled coil</keyword>
<keyword evidence="11 16" id="KW-0066">ATP synthesis</keyword>
<evidence type="ECO:0000256" key="8">
    <source>
        <dbReference type="ARBA" id="ARBA00022989"/>
    </source>
</evidence>
<dbReference type="GO" id="GO:0045259">
    <property type="term" value="C:proton-transporting ATP synthase complex"/>
    <property type="evidence" value="ECO:0007669"/>
    <property type="project" value="UniProtKB-KW"/>
</dbReference>
<dbReference type="EMBL" id="CP054836">
    <property type="protein sequence ID" value="QKV18934.1"/>
    <property type="molecule type" value="Genomic_DNA"/>
</dbReference>
<gene>
    <name evidence="16" type="primary">atpF</name>
    <name evidence="19" type="ORF">HTY61_10960</name>
</gene>
<accession>A0A6N1VDM7</accession>
<keyword evidence="6 16" id="KW-0812">Transmembrane</keyword>
<evidence type="ECO:0000256" key="16">
    <source>
        <dbReference type="HAMAP-Rule" id="MF_01398"/>
    </source>
</evidence>
<evidence type="ECO:0000256" key="1">
    <source>
        <dbReference type="ARBA" id="ARBA00004377"/>
    </source>
</evidence>
<comment type="function">
    <text evidence="12 16">F(1)F(0) ATP synthase produces ATP from ADP in the presence of a proton or sodium gradient. F-type ATPases consist of two structural domains, F(1) containing the extramembraneous catalytic core and F(0) containing the membrane proton channel, linked together by a central stalk and a peripheral stalk. During catalysis, ATP synthesis in the catalytic domain of F(1) is coupled via a rotary mechanism of the central stalk subunits to proton translocation.</text>
</comment>
<evidence type="ECO:0000256" key="6">
    <source>
        <dbReference type="ARBA" id="ARBA00022692"/>
    </source>
</evidence>
<comment type="subunit">
    <text evidence="15">F-type ATPases have 2 components, F(1) - the catalytic core - and F(0) - the membrane proton channel. F(1) has five subunits: alpha(3), beta(3), gamma(1), delta(1), epsilon(1). F(0) has four main subunits: a(1), b(2) and c(10-14). The alpha and beta chains form an alternating ring which encloses part of the gamma chain. F(1) is attached to F(0) by a central stalk formed by the gamma and epsilon chains, while a peripheral stalk is formed by the delta and b chains.</text>
</comment>
<dbReference type="InterPro" id="IPR002146">
    <property type="entry name" value="ATP_synth_b/b'su_bac/chlpt"/>
</dbReference>
<dbReference type="AlphaFoldDB" id="A0A6N1VDM7"/>
<dbReference type="CDD" id="cd06503">
    <property type="entry name" value="ATP-synt_Fo_b"/>
    <property type="match status" value="1"/>
</dbReference>
<dbReference type="HAMAP" id="MF_01398">
    <property type="entry name" value="ATP_synth_b_bprime"/>
    <property type="match status" value="1"/>
</dbReference>
<evidence type="ECO:0000256" key="15">
    <source>
        <dbReference type="ARBA" id="ARBA00026054"/>
    </source>
</evidence>
<dbReference type="GO" id="GO:0005886">
    <property type="term" value="C:plasma membrane"/>
    <property type="evidence" value="ECO:0007669"/>
    <property type="project" value="UniProtKB-SubCell"/>
</dbReference>
<dbReference type="PANTHER" id="PTHR33445:SF1">
    <property type="entry name" value="ATP SYNTHASE SUBUNIT B"/>
    <property type="match status" value="1"/>
</dbReference>
<evidence type="ECO:0000256" key="14">
    <source>
        <dbReference type="ARBA" id="ARBA00025830"/>
    </source>
</evidence>
<keyword evidence="10 16" id="KW-0472">Membrane</keyword>
<evidence type="ECO:0000256" key="18">
    <source>
        <dbReference type="SAM" id="Coils"/>
    </source>
</evidence>
<dbReference type="KEGG" id="orm:HTY61_10960"/>
<keyword evidence="3 16" id="KW-0813">Transport</keyword>
<keyword evidence="9 16" id="KW-0406">Ion transport</keyword>
<comment type="subcellular location">
    <subcellularLocation>
        <location evidence="1">Cell inner membrane</location>
        <topology evidence="1">Single-pass membrane protein</topology>
    </subcellularLocation>
    <subcellularLocation>
        <location evidence="16">Cell membrane</location>
        <topology evidence="16">Single-pass membrane protein</topology>
    </subcellularLocation>
</comment>
<evidence type="ECO:0000313" key="20">
    <source>
        <dbReference type="Proteomes" id="UP000509367"/>
    </source>
</evidence>
<dbReference type="PANTHER" id="PTHR33445">
    <property type="entry name" value="ATP SYNTHASE SUBUNIT B', CHLOROPLASTIC"/>
    <property type="match status" value="1"/>
</dbReference>
<evidence type="ECO:0000256" key="3">
    <source>
        <dbReference type="ARBA" id="ARBA00022448"/>
    </source>
</evidence>
<dbReference type="RefSeq" id="WP_175276827.1">
    <property type="nucleotide sequence ID" value="NZ_CP054836.1"/>
</dbReference>
<keyword evidence="5 16" id="KW-0138">CF(0)</keyword>
<comment type="similarity">
    <text evidence="2 16 17">Belongs to the ATPase B chain family.</text>
</comment>
<evidence type="ECO:0000256" key="11">
    <source>
        <dbReference type="ARBA" id="ARBA00023310"/>
    </source>
</evidence>
<proteinExistence type="inferred from homology"/>
<dbReference type="Proteomes" id="UP000509367">
    <property type="component" value="Chromosome"/>
</dbReference>
<name>A0A6N1VDM7_9HYPH</name>
<dbReference type="Pfam" id="PF00430">
    <property type="entry name" value="ATP-synt_B"/>
    <property type="match status" value="1"/>
</dbReference>
<evidence type="ECO:0000256" key="5">
    <source>
        <dbReference type="ARBA" id="ARBA00022547"/>
    </source>
</evidence>
<keyword evidence="8 16" id="KW-1133">Transmembrane helix</keyword>
<evidence type="ECO:0000256" key="17">
    <source>
        <dbReference type="RuleBase" id="RU003848"/>
    </source>
</evidence>
<feature type="coiled-coil region" evidence="18">
    <location>
        <begin position="29"/>
        <end position="95"/>
    </location>
</feature>
<organism evidence="19 20">
    <name type="scientific">Oricola thermophila</name>
    <dbReference type="NCBI Taxonomy" id="2742145"/>
    <lineage>
        <taxon>Bacteria</taxon>
        <taxon>Pseudomonadati</taxon>
        <taxon>Pseudomonadota</taxon>
        <taxon>Alphaproteobacteria</taxon>
        <taxon>Hyphomicrobiales</taxon>
        <taxon>Ahrensiaceae</taxon>
        <taxon>Oricola</taxon>
    </lineage>
</organism>
<evidence type="ECO:0000256" key="2">
    <source>
        <dbReference type="ARBA" id="ARBA00005513"/>
    </source>
</evidence>
<keyword evidence="20" id="KW-1185">Reference proteome</keyword>
<dbReference type="GO" id="GO:0046961">
    <property type="term" value="F:proton-transporting ATPase activity, rotational mechanism"/>
    <property type="evidence" value="ECO:0007669"/>
    <property type="project" value="TreeGrafter"/>
</dbReference>